<evidence type="ECO:0000256" key="1">
    <source>
        <dbReference type="ARBA" id="ARBA00022729"/>
    </source>
</evidence>
<dbReference type="GO" id="GO:0019867">
    <property type="term" value="C:outer membrane"/>
    <property type="evidence" value="ECO:0007669"/>
    <property type="project" value="InterPro"/>
</dbReference>
<evidence type="ECO:0000313" key="5">
    <source>
        <dbReference type="Proteomes" id="UP000094598"/>
    </source>
</evidence>
<sequence length="146" mass="15953">MRYIRNIIIALIIVLTAVILRPKHLANEIVIQPPAPKPAPLVKQLASRAAKPQPRRLKMLATAYTASSEEGTADGRTATGIKVRRGVVAVDPKVIPLGTKLYIEGYGEAIAADTGGAIKGNKIDLFMDSKQEALRWGRRWVLVTIY</sequence>
<dbReference type="RefSeq" id="WP_069590270.1">
    <property type="nucleotide sequence ID" value="NZ_VCDX01000006.1"/>
</dbReference>
<proteinExistence type="predicted"/>
<dbReference type="Proteomes" id="UP000322283">
    <property type="component" value="Unassembled WGS sequence"/>
</dbReference>
<dbReference type="InterPro" id="IPR036908">
    <property type="entry name" value="RlpA-like_sf"/>
</dbReference>
<dbReference type="Pfam" id="PF06725">
    <property type="entry name" value="3D"/>
    <property type="match status" value="1"/>
</dbReference>
<evidence type="ECO:0000259" key="2">
    <source>
        <dbReference type="Pfam" id="PF06725"/>
    </source>
</evidence>
<dbReference type="EMBL" id="VCDX01000006">
    <property type="protein sequence ID" value="TYL12667.1"/>
    <property type="molecule type" value="Genomic_DNA"/>
</dbReference>
<dbReference type="EMBL" id="CP017019">
    <property type="protein sequence ID" value="AOQ24566.1"/>
    <property type="molecule type" value="Genomic_DNA"/>
</dbReference>
<dbReference type="InterPro" id="IPR010611">
    <property type="entry name" value="3D_dom"/>
</dbReference>
<feature type="domain" description="3D" evidence="2">
    <location>
        <begin position="87"/>
        <end position="144"/>
    </location>
</feature>
<evidence type="ECO:0000313" key="4">
    <source>
        <dbReference type="EMBL" id="TYL12667.1"/>
    </source>
</evidence>
<dbReference type="PANTHER" id="PTHR39160:SF4">
    <property type="entry name" value="RESUSCITATION-PROMOTING FACTOR RPFB"/>
    <property type="match status" value="1"/>
</dbReference>
<dbReference type="SUPFAM" id="SSF50685">
    <property type="entry name" value="Barwin-like endoglucanases"/>
    <property type="match status" value="1"/>
</dbReference>
<keyword evidence="6" id="KW-1185">Reference proteome</keyword>
<dbReference type="Proteomes" id="UP000094598">
    <property type="component" value="Chromosome"/>
</dbReference>
<organism evidence="3 5">
    <name type="scientific">Neomoorella thermoacetica</name>
    <name type="common">Clostridium thermoaceticum</name>
    <dbReference type="NCBI Taxonomy" id="1525"/>
    <lineage>
        <taxon>Bacteria</taxon>
        <taxon>Bacillati</taxon>
        <taxon>Bacillota</taxon>
        <taxon>Clostridia</taxon>
        <taxon>Neomoorellales</taxon>
        <taxon>Neomoorellaceae</taxon>
        <taxon>Neomoorella</taxon>
    </lineage>
</organism>
<protein>
    <submittedName>
        <fullName evidence="3">Cell wall-binding protein YocH</fullName>
    </submittedName>
</protein>
<dbReference type="GO" id="GO:0009254">
    <property type="term" value="P:peptidoglycan turnover"/>
    <property type="evidence" value="ECO:0007669"/>
    <property type="project" value="InterPro"/>
</dbReference>
<accession>A0AAC9HIV1</accession>
<dbReference type="PANTHER" id="PTHR39160">
    <property type="entry name" value="CELL WALL-BINDING PROTEIN YOCH"/>
    <property type="match status" value="1"/>
</dbReference>
<dbReference type="InterPro" id="IPR051933">
    <property type="entry name" value="Resuscitation_pf_RpfB"/>
</dbReference>
<reference evidence="3 5" key="1">
    <citation type="submission" date="2016-08" db="EMBL/GenBank/DDBJ databases">
        <title>Moorella thermoacetica DSM 103132.</title>
        <authorList>
            <person name="Jendresen C.B."/>
            <person name="Redl S.M."/>
            <person name="Jensen T.O."/>
            <person name="Nielsen A.T."/>
        </authorList>
    </citation>
    <scope>NUCLEOTIDE SEQUENCE [LARGE SCALE GENOMIC DNA]</scope>
    <source>
        <strain evidence="3 5">DSM 103132</strain>
    </source>
</reference>
<dbReference type="CDD" id="cd22786">
    <property type="entry name" value="DPBB_YuiC-like"/>
    <property type="match status" value="1"/>
</dbReference>
<evidence type="ECO:0000313" key="3">
    <source>
        <dbReference type="EMBL" id="AOQ24566.1"/>
    </source>
</evidence>
<dbReference type="AlphaFoldDB" id="A0AAC9HIV1"/>
<name>A0AAC9HIV1_NEOTH</name>
<dbReference type="Gene3D" id="2.40.40.10">
    <property type="entry name" value="RlpA-like domain"/>
    <property type="match status" value="1"/>
</dbReference>
<dbReference type="GO" id="GO:0004553">
    <property type="term" value="F:hydrolase activity, hydrolyzing O-glycosyl compounds"/>
    <property type="evidence" value="ECO:0007669"/>
    <property type="project" value="InterPro"/>
</dbReference>
<reference evidence="4 6" key="2">
    <citation type="submission" date="2019-05" db="EMBL/GenBank/DDBJ databases">
        <title>Genome sequence of Moorella thermoacetica ATCC 33924.</title>
        <authorList>
            <person name="Poehlein A."/>
            <person name="Bengelsdorf F.R."/>
            <person name="Duerre P."/>
            <person name="Daniel R."/>
        </authorList>
    </citation>
    <scope>NUCLEOTIDE SEQUENCE [LARGE SCALE GENOMIC DNA]</scope>
    <source>
        <strain evidence="4 6">ATCC 33924</strain>
    </source>
</reference>
<gene>
    <name evidence="3" type="primary">yocH_3</name>
    <name evidence="3" type="ORF">Maut_02136</name>
    <name evidence="4" type="ORF">MTAT_19090</name>
</gene>
<keyword evidence="1" id="KW-0732">Signal</keyword>
<evidence type="ECO:0000313" key="6">
    <source>
        <dbReference type="Proteomes" id="UP000322283"/>
    </source>
</evidence>